<keyword evidence="2" id="KW-1185">Reference proteome</keyword>
<accession>A0ABQ9ZYH6</accession>
<reference evidence="1 2" key="1">
    <citation type="journal article" date="2023" name="Nucleic Acids Res.">
        <title>The hologenome of Daphnia magna reveals possible DNA methylation and microbiome-mediated evolution of the host genome.</title>
        <authorList>
            <person name="Chaturvedi A."/>
            <person name="Li X."/>
            <person name="Dhandapani V."/>
            <person name="Marshall H."/>
            <person name="Kissane S."/>
            <person name="Cuenca-Cambronero M."/>
            <person name="Asole G."/>
            <person name="Calvet F."/>
            <person name="Ruiz-Romero M."/>
            <person name="Marangio P."/>
            <person name="Guigo R."/>
            <person name="Rago D."/>
            <person name="Mirbahai L."/>
            <person name="Eastwood N."/>
            <person name="Colbourne J.K."/>
            <person name="Zhou J."/>
            <person name="Mallon E."/>
            <person name="Orsini L."/>
        </authorList>
    </citation>
    <scope>NUCLEOTIDE SEQUENCE [LARGE SCALE GENOMIC DNA]</scope>
    <source>
        <strain evidence="1">LRV0_1</strain>
    </source>
</reference>
<sequence length="173" mass="18982">MAVGTSSAPPRNGLELSPNVTLFHLYAMKSELGSSGFLGHKNLTASASSGCSAMLRKAFSISAIQAIRFIRKHIKTERRSGLRFGPVSRTSLRLGPYLDLAAPSKTVGQVDWRFSELVQHASQSYCCHLVVDFQSPSVSCPWYWRAISAVFKSRDFFAEGAELFVLLHSNAVV</sequence>
<organism evidence="1 2">
    <name type="scientific">Daphnia magna</name>
    <dbReference type="NCBI Taxonomy" id="35525"/>
    <lineage>
        <taxon>Eukaryota</taxon>
        <taxon>Metazoa</taxon>
        <taxon>Ecdysozoa</taxon>
        <taxon>Arthropoda</taxon>
        <taxon>Crustacea</taxon>
        <taxon>Branchiopoda</taxon>
        <taxon>Diplostraca</taxon>
        <taxon>Cladocera</taxon>
        <taxon>Anomopoda</taxon>
        <taxon>Daphniidae</taxon>
        <taxon>Daphnia</taxon>
    </lineage>
</organism>
<dbReference type="EMBL" id="JAOYFB010000015">
    <property type="protein sequence ID" value="KAK4017725.1"/>
    <property type="molecule type" value="Genomic_DNA"/>
</dbReference>
<proteinExistence type="predicted"/>
<comment type="caution">
    <text evidence="1">The sequence shown here is derived from an EMBL/GenBank/DDBJ whole genome shotgun (WGS) entry which is preliminary data.</text>
</comment>
<evidence type="ECO:0000313" key="1">
    <source>
        <dbReference type="EMBL" id="KAK4017725.1"/>
    </source>
</evidence>
<evidence type="ECO:0000313" key="2">
    <source>
        <dbReference type="Proteomes" id="UP001234178"/>
    </source>
</evidence>
<protein>
    <submittedName>
        <fullName evidence="1">Uncharacterized protein</fullName>
    </submittedName>
</protein>
<gene>
    <name evidence="1" type="ORF">OUZ56_033440</name>
</gene>
<dbReference type="Proteomes" id="UP001234178">
    <property type="component" value="Unassembled WGS sequence"/>
</dbReference>
<name>A0ABQ9ZYH6_9CRUS</name>